<accession>A0ABQ8SS13</accession>
<keyword evidence="4" id="KW-1185">Reference proteome</keyword>
<dbReference type="Pfam" id="PF05225">
    <property type="entry name" value="HTH_psq"/>
    <property type="match status" value="1"/>
</dbReference>
<dbReference type="SUPFAM" id="SSF46689">
    <property type="entry name" value="Homeodomain-like"/>
    <property type="match status" value="1"/>
</dbReference>
<name>A0ABQ8SS13_PERAM</name>
<dbReference type="EMBL" id="JAJSOF020000023">
    <property type="protein sequence ID" value="KAJ4436447.1"/>
    <property type="molecule type" value="Genomic_DNA"/>
</dbReference>
<gene>
    <name evidence="3" type="ORF">ANN_19080</name>
</gene>
<sequence length="212" mass="24325">MNQAVENVLTGQISIRKAAEIYNIPKSRLIDRVSAVKKGKEITFTPPLGRFKPTFNAEFEGVLFNHVKDLSDGLLPLTRKEFLNLAFQLAEALKIPHQFNRDKKTAGKQFYYDFMKRHPNLSLRTPELTSLNRSIGFNKPQVNRFFESFTKLMEKYEFTPYIIYNCDETSVTTVQKHSKIILLNQNRQVGKLTSAERGRSVTVLFCMNAGGQ</sequence>
<dbReference type="Gene3D" id="1.10.10.60">
    <property type="entry name" value="Homeodomain-like"/>
    <property type="match status" value="1"/>
</dbReference>
<comment type="caution">
    <text evidence="3">The sequence shown here is derived from an EMBL/GenBank/DDBJ whole genome shotgun (WGS) entry which is preliminary data.</text>
</comment>
<feature type="domain" description="HTH psq-type" evidence="2">
    <location>
        <begin position="1"/>
        <end position="30"/>
    </location>
</feature>
<evidence type="ECO:0000256" key="1">
    <source>
        <dbReference type="ARBA" id="ARBA00004123"/>
    </source>
</evidence>
<evidence type="ECO:0000313" key="4">
    <source>
        <dbReference type="Proteomes" id="UP001148838"/>
    </source>
</evidence>
<evidence type="ECO:0000313" key="3">
    <source>
        <dbReference type="EMBL" id="KAJ4436447.1"/>
    </source>
</evidence>
<protein>
    <recommendedName>
        <fullName evidence="2">HTH psq-type domain-containing protein</fullName>
    </recommendedName>
</protein>
<evidence type="ECO:0000259" key="2">
    <source>
        <dbReference type="Pfam" id="PF05225"/>
    </source>
</evidence>
<dbReference type="InterPro" id="IPR009057">
    <property type="entry name" value="Homeodomain-like_sf"/>
</dbReference>
<reference evidence="3 4" key="1">
    <citation type="journal article" date="2022" name="Allergy">
        <title>Genome assembly and annotation of Periplaneta americana reveal a comprehensive cockroach allergen profile.</title>
        <authorList>
            <person name="Wang L."/>
            <person name="Xiong Q."/>
            <person name="Saelim N."/>
            <person name="Wang L."/>
            <person name="Nong W."/>
            <person name="Wan A.T."/>
            <person name="Shi M."/>
            <person name="Liu X."/>
            <person name="Cao Q."/>
            <person name="Hui J.H.L."/>
            <person name="Sookrung N."/>
            <person name="Leung T.F."/>
            <person name="Tungtrongchitr A."/>
            <person name="Tsui S.K.W."/>
        </authorList>
    </citation>
    <scope>NUCLEOTIDE SEQUENCE [LARGE SCALE GENOMIC DNA]</scope>
    <source>
        <strain evidence="3">PWHHKU_190912</strain>
    </source>
</reference>
<proteinExistence type="predicted"/>
<comment type="subcellular location">
    <subcellularLocation>
        <location evidence="1">Nucleus</location>
    </subcellularLocation>
</comment>
<organism evidence="3 4">
    <name type="scientific">Periplaneta americana</name>
    <name type="common">American cockroach</name>
    <name type="synonym">Blatta americana</name>
    <dbReference type="NCBI Taxonomy" id="6978"/>
    <lineage>
        <taxon>Eukaryota</taxon>
        <taxon>Metazoa</taxon>
        <taxon>Ecdysozoa</taxon>
        <taxon>Arthropoda</taxon>
        <taxon>Hexapoda</taxon>
        <taxon>Insecta</taxon>
        <taxon>Pterygota</taxon>
        <taxon>Neoptera</taxon>
        <taxon>Polyneoptera</taxon>
        <taxon>Dictyoptera</taxon>
        <taxon>Blattodea</taxon>
        <taxon>Blattoidea</taxon>
        <taxon>Blattidae</taxon>
        <taxon>Blattinae</taxon>
        <taxon>Periplaneta</taxon>
    </lineage>
</organism>
<dbReference type="InterPro" id="IPR007889">
    <property type="entry name" value="HTH_Psq"/>
</dbReference>
<dbReference type="Proteomes" id="UP001148838">
    <property type="component" value="Unassembled WGS sequence"/>
</dbReference>